<reference evidence="1 2" key="1">
    <citation type="submission" date="2017-12" db="EMBL/GenBank/DDBJ databases">
        <title>Genome sequence of the mycotoxigenic crop pathogen Fusarium proliferatum, strain ITEM 2341 from Date Palm.</title>
        <authorList>
            <person name="Almiman B.F."/>
            <person name="Shittu T.A."/>
            <person name="Muthumeenakshi S."/>
            <person name="Baroncelli R."/>
            <person name="Sreenivasaprasada S."/>
        </authorList>
    </citation>
    <scope>NUCLEOTIDE SEQUENCE [LARGE SCALE GENOMIC DNA]</scope>
    <source>
        <strain evidence="1 2">ITEM 2341</strain>
    </source>
</reference>
<dbReference type="EMBL" id="PKMI01000021">
    <property type="protein sequence ID" value="RBA15676.1"/>
    <property type="molecule type" value="Genomic_DNA"/>
</dbReference>
<name>A0A365N4J8_GIBIN</name>
<accession>A0A365N4J8</accession>
<comment type="caution">
    <text evidence="1">The sequence shown here is derived from an EMBL/GenBank/DDBJ whole genome shotgun (WGS) entry which is preliminary data.</text>
</comment>
<dbReference type="AlphaFoldDB" id="A0A365N4J8"/>
<gene>
    <name evidence="1" type="ORF">FPRO05_12283</name>
</gene>
<evidence type="ECO:0000313" key="1">
    <source>
        <dbReference type="EMBL" id="RBA15676.1"/>
    </source>
</evidence>
<proteinExistence type="predicted"/>
<evidence type="ECO:0000313" key="2">
    <source>
        <dbReference type="Proteomes" id="UP000251714"/>
    </source>
</evidence>
<dbReference type="Proteomes" id="UP000251714">
    <property type="component" value="Unassembled WGS sequence"/>
</dbReference>
<sequence length="264" mass="30263">MYMVFSQWAFTVIAIHPFSSMVNRNFMVMADKISIPKKSRPLHALRNKGPDELALERYKLRELAKGWPCYRYDQKCKAMHASGLTSNHSSTQMPMFIPHGANTPQRLHFAFKSPATSPRVAIATDIRPDATGAVTKVKATIIQGFILFVCEDDAESDCRFCFFGTKEAGDLKATYVRHWYEKDKLIPVDPQKIPEINYNHLMESPSGYMYLAYCQEKTMGVQIARNMPGHLRDKAEDGNKTTGDKDDQIYWQIKEWLDGRKIEI</sequence>
<organism evidence="1 2">
    <name type="scientific">Gibberella intermedia</name>
    <name type="common">Bulb rot disease fungus</name>
    <name type="synonym">Fusarium proliferatum</name>
    <dbReference type="NCBI Taxonomy" id="948311"/>
    <lineage>
        <taxon>Eukaryota</taxon>
        <taxon>Fungi</taxon>
        <taxon>Dikarya</taxon>
        <taxon>Ascomycota</taxon>
        <taxon>Pezizomycotina</taxon>
        <taxon>Sordariomycetes</taxon>
        <taxon>Hypocreomycetidae</taxon>
        <taxon>Hypocreales</taxon>
        <taxon>Nectriaceae</taxon>
        <taxon>Fusarium</taxon>
        <taxon>Fusarium fujikuroi species complex</taxon>
    </lineage>
</organism>
<protein>
    <submittedName>
        <fullName evidence="1">Catabolic 3-dehydroquinase</fullName>
    </submittedName>
</protein>